<dbReference type="VEuPathDB" id="VectorBase:PHUM537080"/>
<dbReference type="SUPFAM" id="SSF103506">
    <property type="entry name" value="Mitochondrial carrier"/>
    <property type="match status" value="1"/>
</dbReference>
<dbReference type="OMA" id="HPFHVIA"/>
<dbReference type="InterPro" id="IPR023395">
    <property type="entry name" value="MCP_dom_sf"/>
</dbReference>
<evidence type="ECO:0000256" key="10">
    <source>
        <dbReference type="RuleBase" id="RU000488"/>
    </source>
</evidence>
<keyword evidence="4" id="KW-0677">Repeat</keyword>
<name>E0VZP0_PEDHC</name>
<dbReference type="HOGENOM" id="CLU_058300_2_0_1"/>
<keyword evidence="13" id="KW-1185">Reference proteome</keyword>
<dbReference type="EMBL" id="AAZO01006524">
    <property type="status" value="NOT_ANNOTATED_CDS"/>
    <property type="molecule type" value="Genomic_DNA"/>
</dbReference>
<protein>
    <recommendedName>
        <fullName evidence="14">Mitochondrial carrier</fullName>
    </recommendedName>
</protein>
<keyword evidence="7" id="KW-0496">Mitochondrion</keyword>
<keyword evidence="3 9" id="KW-0812">Transmembrane</keyword>
<evidence type="ECO:0000256" key="7">
    <source>
        <dbReference type="ARBA" id="ARBA00023128"/>
    </source>
</evidence>
<dbReference type="KEGG" id="phu:Phum_PHUM537080"/>
<keyword evidence="6" id="KW-1133">Transmembrane helix</keyword>
<evidence type="ECO:0000313" key="13">
    <source>
        <dbReference type="Proteomes" id="UP000009046"/>
    </source>
</evidence>
<keyword evidence="10" id="KW-0813">Transport</keyword>
<evidence type="ECO:0000256" key="6">
    <source>
        <dbReference type="ARBA" id="ARBA00022989"/>
    </source>
</evidence>
<evidence type="ECO:0008006" key="14">
    <source>
        <dbReference type="Google" id="ProtNLM"/>
    </source>
</evidence>
<accession>E0VZP0</accession>
<evidence type="ECO:0000256" key="8">
    <source>
        <dbReference type="ARBA" id="ARBA00023136"/>
    </source>
</evidence>
<dbReference type="eggNOG" id="KOG2745">
    <property type="taxonomic scope" value="Eukaryota"/>
</dbReference>
<dbReference type="InterPro" id="IPR018108">
    <property type="entry name" value="MCP_transmembrane"/>
</dbReference>
<dbReference type="OrthoDB" id="10253709at2759"/>
<dbReference type="FunCoup" id="E0VZP0">
    <property type="interactions" value="1465"/>
</dbReference>
<reference evidence="11" key="1">
    <citation type="submission" date="2007-04" db="EMBL/GenBank/DDBJ databases">
        <title>Annotation of Pediculus humanus corporis strain USDA.</title>
        <authorList>
            <person name="Kirkness E."/>
            <person name="Hannick L."/>
            <person name="Hass B."/>
            <person name="Bruggner R."/>
            <person name="Lawson D."/>
            <person name="Bidwell S."/>
            <person name="Joardar V."/>
            <person name="Caler E."/>
            <person name="Walenz B."/>
            <person name="Inman J."/>
            <person name="Schobel S."/>
            <person name="Galinsky K."/>
            <person name="Amedeo P."/>
            <person name="Strausberg R."/>
        </authorList>
    </citation>
    <scope>NUCLEOTIDE SEQUENCE</scope>
    <source>
        <strain evidence="11">USDA</strain>
    </source>
</reference>
<dbReference type="EMBL" id="DS235854">
    <property type="protein sequence ID" value="EEB18846.1"/>
    <property type="molecule type" value="Genomic_DNA"/>
</dbReference>
<dbReference type="Pfam" id="PF00153">
    <property type="entry name" value="Mito_carr"/>
    <property type="match status" value="1"/>
</dbReference>
<evidence type="ECO:0000313" key="12">
    <source>
        <dbReference type="EnsemblMetazoa" id="PHUM537080-PA"/>
    </source>
</evidence>
<dbReference type="InParanoid" id="E0VZP0"/>
<keyword evidence="5" id="KW-1000">Mitochondrion outer membrane</keyword>
<dbReference type="GO" id="GO:0005741">
    <property type="term" value="C:mitochondrial outer membrane"/>
    <property type="evidence" value="ECO:0007669"/>
    <property type="project" value="UniProtKB-SubCell"/>
</dbReference>
<dbReference type="RefSeq" id="XP_002431584.1">
    <property type="nucleotide sequence ID" value="XM_002431539.1"/>
</dbReference>
<comment type="similarity">
    <text evidence="2 10">Belongs to the mitochondrial carrier (TC 2.A.29) family.</text>
</comment>
<keyword evidence="8 9" id="KW-0472">Membrane</keyword>
<gene>
    <name evidence="12" type="primary">8235328</name>
    <name evidence="11" type="ORF">Phum_PHUM537080</name>
</gene>
<dbReference type="AlphaFoldDB" id="E0VZP0"/>
<evidence type="ECO:0000256" key="2">
    <source>
        <dbReference type="ARBA" id="ARBA00006375"/>
    </source>
</evidence>
<proteinExistence type="inferred from homology"/>
<dbReference type="PANTHER" id="PTHR10780">
    <property type="entry name" value="MITOCHONDRIAL CARRIER HOMOLOG"/>
    <property type="match status" value="1"/>
</dbReference>
<dbReference type="PROSITE" id="PS50920">
    <property type="entry name" value="SOLCAR"/>
    <property type="match status" value="1"/>
</dbReference>
<evidence type="ECO:0000256" key="5">
    <source>
        <dbReference type="ARBA" id="ARBA00022787"/>
    </source>
</evidence>
<reference evidence="12" key="3">
    <citation type="submission" date="2021-02" db="UniProtKB">
        <authorList>
            <consortium name="EnsemblMetazoa"/>
        </authorList>
    </citation>
    <scope>IDENTIFICATION</scope>
    <source>
        <strain evidence="12">USDA</strain>
    </source>
</reference>
<evidence type="ECO:0000256" key="9">
    <source>
        <dbReference type="PROSITE-ProRule" id="PRU00282"/>
    </source>
</evidence>
<evidence type="ECO:0000256" key="4">
    <source>
        <dbReference type="ARBA" id="ARBA00022737"/>
    </source>
</evidence>
<dbReference type="EnsemblMetazoa" id="PHUM537080-RA">
    <property type="protein sequence ID" value="PHUM537080-PA"/>
    <property type="gene ID" value="PHUM537080"/>
</dbReference>
<evidence type="ECO:0000256" key="1">
    <source>
        <dbReference type="ARBA" id="ARBA00004374"/>
    </source>
</evidence>
<organism>
    <name type="scientific">Pediculus humanus subsp. corporis</name>
    <name type="common">Body louse</name>
    <dbReference type="NCBI Taxonomy" id="121224"/>
    <lineage>
        <taxon>Eukaryota</taxon>
        <taxon>Metazoa</taxon>
        <taxon>Ecdysozoa</taxon>
        <taxon>Arthropoda</taxon>
        <taxon>Hexapoda</taxon>
        <taxon>Insecta</taxon>
        <taxon>Pterygota</taxon>
        <taxon>Neoptera</taxon>
        <taxon>Paraneoptera</taxon>
        <taxon>Psocodea</taxon>
        <taxon>Troctomorpha</taxon>
        <taxon>Phthiraptera</taxon>
        <taxon>Anoplura</taxon>
        <taxon>Pediculidae</taxon>
        <taxon>Pediculus</taxon>
    </lineage>
</organism>
<dbReference type="CTD" id="8235328"/>
<feature type="repeat" description="Solcar" evidence="9">
    <location>
        <begin position="127"/>
        <end position="215"/>
    </location>
</feature>
<dbReference type="Proteomes" id="UP000009046">
    <property type="component" value="Unassembled WGS sequence"/>
</dbReference>
<dbReference type="Gene3D" id="1.50.40.10">
    <property type="entry name" value="Mitochondrial carrier domain"/>
    <property type="match status" value="1"/>
</dbReference>
<sequence>MAGKLSKEDENLKLSQLGLRLVLSTVIHPVEYAKFLMQIGHEPIPPHPMTNIFGKPILALPNVFQYIAYIKSVDGTAGCFRGLGAKLCANVINGAAFETVKEGIRFESDFKSFVNETELDPNVERRQKFLKNFVKDVAGYTVAVITSHPFQVIAARMMAQFVGNETKYSTFIGSIQEIYHQNGLCGFFSGLTPRLIGDLLNVCITTSCTYIIHVYFTDDKEIQNYCSAIIGFFATAFTYPFHVVSNCMIVNNSGLKAGSPPHMPHYKSWLNCWKHLESTKQIKRGSSLFWRRYPLMRRKKKMK</sequence>
<evidence type="ECO:0000256" key="3">
    <source>
        <dbReference type="ARBA" id="ARBA00022692"/>
    </source>
</evidence>
<reference evidence="11" key="2">
    <citation type="submission" date="2007-04" db="EMBL/GenBank/DDBJ databases">
        <title>The genome of the human body louse.</title>
        <authorList>
            <consortium name="The Human Body Louse Genome Consortium"/>
            <person name="Kirkness E."/>
            <person name="Walenz B."/>
            <person name="Hass B."/>
            <person name="Bruggner R."/>
            <person name="Strausberg R."/>
        </authorList>
    </citation>
    <scope>NUCLEOTIDE SEQUENCE</scope>
    <source>
        <strain evidence="11">USDA</strain>
    </source>
</reference>
<evidence type="ECO:0000313" key="11">
    <source>
        <dbReference type="EMBL" id="EEB18846.1"/>
    </source>
</evidence>
<dbReference type="PANTHER" id="PTHR10780:SF18">
    <property type="entry name" value="LD43650P"/>
    <property type="match status" value="1"/>
</dbReference>
<dbReference type="GeneID" id="8235328"/>
<comment type="subcellular location">
    <subcellularLocation>
        <location evidence="1">Mitochondrion outer membrane</location>
        <topology evidence="1">Multi-pass membrane protein</topology>
    </subcellularLocation>
</comment>